<accession>A0A2K3E3I3</accession>
<dbReference type="FunCoup" id="A0A2K3E3I3">
    <property type="interactions" value="17"/>
</dbReference>
<feature type="compositionally biased region" description="Low complexity" evidence="1">
    <location>
        <begin position="56"/>
        <end position="82"/>
    </location>
</feature>
<dbReference type="ExpressionAtlas" id="A0A2K3E3I3">
    <property type="expression patterns" value="baseline"/>
</dbReference>
<keyword evidence="3" id="KW-1185">Reference proteome</keyword>
<dbReference type="AlphaFoldDB" id="A0A2K3E3I3"/>
<organism evidence="2 3">
    <name type="scientific">Chlamydomonas reinhardtii</name>
    <name type="common">Chlamydomonas smithii</name>
    <dbReference type="NCBI Taxonomy" id="3055"/>
    <lineage>
        <taxon>Eukaryota</taxon>
        <taxon>Viridiplantae</taxon>
        <taxon>Chlorophyta</taxon>
        <taxon>core chlorophytes</taxon>
        <taxon>Chlorophyceae</taxon>
        <taxon>CS clade</taxon>
        <taxon>Chlamydomonadales</taxon>
        <taxon>Chlamydomonadaceae</taxon>
        <taxon>Chlamydomonas</taxon>
    </lineage>
</organism>
<feature type="compositionally biased region" description="Low complexity" evidence="1">
    <location>
        <begin position="269"/>
        <end position="287"/>
    </location>
</feature>
<feature type="region of interest" description="Disordered" evidence="1">
    <location>
        <begin position="9"/>
        <end position="89"/>
    </location>
</feature>
<dbReference type="InParanoid" id="A0A2K3E3I3"/>
<dbReference type="RefSeq" id="XP_042927654.1">
    <property type="nucleotide sequence ID" value="XM_043060020.1"/>
</dbReference>
<dbReference type="STRING" id="3055.A0A2K3E3I3"/>
<dbReference type="Pfam" id="PF13692">
    <property type="entry name" value="Glyco_trans_1_4"/>
    <property type="match status" value="1"/>
</dbReference>
<dbReference type="Proteomes" id="UP000006906">
    <property type="component" value="Chromosome 2"/>
</dbReference>
<proteinExistence type="predicted"/>
<feature type="region of interest" description="Disordered" evidence="1">
    <location>
        <begin position="101"/>
        <end position="167"/>
    </location>
</feature>
<dbReference type="KEGG" id="cre:CHLRE_02g118801v5"/>
<evidence type="ECO:0000313" key="2">
    <source>
        <dbReference type="EMBL" id="PNW87342.1"/>
    </source>
</evidence>
<feature type="compositionally biased region" description="Low complexity" evidence="1">
    <location>
        <begin position="297"/>
        <end position="306"/>
    </location>
</feature>
<sequence>MALLAVAVANSGTNDRRRVMQSAGGGQQVRTVGQGKGPSAATAGGVQAEAVPGSDASSRQQTQGQQQSVAEAQAAGGDAGQTQEEEYEDVRWLEDMMRARDEEAAAGDAAKPDALGLDDTPPLARQPDRGGNGTRWGRPAAPIPAVASGASGGREAADGSGDEAGPRLSIWSSLHAAAAADTPGSSAGSGRDGAQTAAAAFVAAALGLPDGADADTLQAVVEAAAREHGEVAEQGQDEEVELWPQAAAQPAPAMREGPNSYTSHGPGFRSDASAALARPPAGAAEGPGRSGMHGTGAYAAAASAAPPAQPQPPLDGNASAAPSEPAPLNFPVWWMAPFWSGSGYSSEAINYVLSLTRARQVRPQDVWVGHHGDVYRDKVVAAMAPEDRSELQALEAQAGGLHSPSPLHPPVPRAAVVVCHSLPTNWHLPEPTAGADDQCPPAAVKAGYVYLVGRTMFETDRLPRAFVSRCNSMNEVWVPSAWAVEVFAGSGVDPAKLVVLPEGINTTWYDPGLYEPMPLPQGSELVFGEPPPPPPAAAAGQDAPRPYRLLSAFKWEPRKGWDVLLEAYLTEFTAQDDVELYIITKPFVGNGDFKQHMHNWLKRAQRRLGLPADVLSAAGRLPRLYVISHHISDADFPRYYKAADAFVLPSRGEGWGRPHVEAMSMGLPLLATNWSGITAYLDDSVGYPIAVERLITVADNSVWWFRGLKWAQPSVKHTRQLMRRVFSHREEARAKGAAARRRMVERYSPEVLAQELAAHLRRIDALIPALPPPV</sequence>
<feature type="region of interest" description="Disordered" evidence="1">
    <location>
        <begin position="246"/>
        <end position="323"/>
    </location>
</feature>
<dbReference type="SUPFAM" id="SSF53756">
    <property type="entry name" value="UDP-Glycosyltransferase/glycogen phosphorylase"/>
    <property type="match status" value="1"/>
</dbReference>
<gene>
    <name evidence="2" type="ORF">CHLRE_02g118801v5</name>
</gene>
<evidence type="ECO:0008006" key="4">
    <source>
        <dbReference type="Google" id="ProtNLM"/>
    </source>
</evidence>
<evidence type="ECO:0000313" key="3">
    <source>
        <dbReference type="Proteomes" id="UP000006906"/>
    </source>
</evidence>
<name>A0A2K3E3I3_CHLRE</name>
<dbReference type="EMBL" id="CM008963">
    <property type="protein sequence ID" value="PNW87342.1"/>
    <property type="molecule type" value="Genomic_DNA"/>
</dbReference>
<dbReference type="OrthoDB" id="2193793at2759"/>
<dbReference type="GeneID" id="66052508"/>
<dbReference type="Gramene" id="PNW87342">
    <property type="protein sequence ID" value="PNW87342"/>
    <property type="gene ID" value="CHLRE_02g118801v5"/>
</dbReference>
<dbReference type="PANTHER" id="PTHR46656:SF3">
    <property type="entry name" value="PUTATIVE-RELATED"/>
    <property type="match status" value="1"/>
</dbReference>
<feature type="compositionally biased region" description="Low complexity" evidence="1">
    <location>
        <begin position="106"/>
        <end position="119"/>
    </location>
</feature>
<protein>
    <recommendedName>
        <fullName evidence="4">Glycosyl transferase family 1 domain-containing protein</fullName>
    </recommendedName>
</protein>
<evidence type="ECO:0000256" key="1">
    <source>
        <dbReference type="SAM" id="MobiDB-lite"/>
    </source>
</evidence>
<dbReference type="FunFam" id="3.40.50.2000:FF:000767">
    <property type="entry name" value="Predicted protein"/>
    <property type="match status" value="1"/>
</dbReference>
<dbReference type="PANTHER" id="PTHR46656">
    <property type="entry name" value="PUTATIVE-RELATED"/>
    <property type="match status" value="1"/>
</dbReference>
<reference evidence="2 3" key="1">
    <citation type="journal article" date="2007" name="Science">
        <title>The Chlamydomonas genome reveals the evolution of key animal and plant functions.</title>
        <authorList>
            <person name="Merchant S.S."/>
            <person name="Prochnik S.E."/>
            <person name="Vallon O."/>
            <person name="Harris E.H."/>
            <person name="Karpowicz S.J."/>
            <person name="Witman G.B."/>
            <person name="Terry A."/>
            <person name="Salamov A."/>
            <person name="Fritz-Laylin L.K."/>
            <person name="Marechal-Drouard L."/>
            <person name="Marshall W.F."/>
            <person name="Qu L.H."/>
            <person name="Nelson D.R."/>
            <person name="Sanderfoot A.A."/>
            <person name="Spalding M.H."/>
            <person name="Kapitonov V.V."/>
            <person name="Ren Q."/>
            <person name="Ferris P."/>
            <person name="Lindquist E."/>
            <person name="Shapiro H."/>
            <person name="Lucas S.M."/>
            <person name="Grimwood J."/>
            <person name="Schmutz J."/>
            <person name="Cardol P."/>
            <person name="Cerutti H."/>
            <person name="Chanfreau G."/>
            <person name="Chen C.L."/>
            <person name="Cognat V."/>
            <person name="Croft M.T."/>
            <person name="Dent R."/>
            <person name="Dutcher S."/>
            <person name="Fernandez E."/>
            <person name="Fukuzawa H."/>
            <person name="Gonzalez-Ballester D."/>
            <person name="Gonzalez-Halphen D."/>
            <person name="Hallmann A."/>
            <person name="Hanikenne M."/>
            <person name="Hippler M."/>
            <person name="Inwood W."/>
            <person name="Jabbari K."/>
            <person name="Kalanon M."/>
            <person name="Kuras R."/>
            <person name="Lefebvre P.A."/>
            <person name="Lemaire S.D."/>
            <person name="Lobanov A.V."/>
            <person name="Lohr M."/>
            <person name="Manuell A."/>
            <person name="Meier I."/>
            <person name="Mets L."/>
            <person name="Mittag M."/>
            <person name="Mittelmeier T."/>
            <person name="Moroney J.V."/>
            <person name="Moseley J."/>
            <person name="Napoli C."/>
            <person name="Nedelcu A.M."/>
            <person name="Niyogi K."/>
            <person name="Novoselov S.V."/>
            <person name="Paulsen I.T."/>
            <person name="Pazour G."/>
            <person name="Purton S."/>
            <person name="Ral J.P."/>
            <person name="Riano-Pachon D.M."/>
            <person name="Riekhof W."/>
            <person name="Rymarquis L."/>
            <person name="Schroda M."/>
            <person name="Stern D."/>
            <person name="Umen J."/>
            <person name="Willows R."/>
            <person name="Wilson N."/>
            <person name="Zimmer S.L."/>
            <person name="Allmer J."/>
            <person name="Balk J."/>
            <person name="Bisova K."/>
            <person name="Chen C.J."/>
            <person name="Elias M."/>
            <person name="Gendler K."/>
            <person name="Hauser C."/>
            <person name="Lamb M.R."/>
            <person name="Ledford H."/>
            <person name="Long J.C."/>
            <person name="Minagawa J."/>
            <person name="Page M.D."/>
            <person name="Pan J."/>
            <person name="Pootakham W."/>
            <person name="Roje S."/>
            <person name="Rose A."/>
            <person name="Stahlberg E."/>
            <person name="Terauchi A.M."/>
            <person name="Yang P."/>
            <person name="Ball S."/>
            <person name="Bowler C."/>
            <person name="Dieckmann C.L."/>
            <person name="Gladyshev V.N."/>
            <person name="Green P."/>
            <person name="Jorgensen R."/>
            <person name="Mayfield S."/>
            <person name="Mueller-Roeber B."/>
            <person name="Rajamani S."/>
            <person name="Sayre R.T."/>
            <person name="Brokstein P."/>
            <person name="Dubchak I."/>
            <person name="Goodstein D."/>
            <person name="Hornick L."/>
            <person name="Huang Y.W."/>
            <person name="Jhaveri J."/>
            <person name="Luo Y."/>
            <person name="Martinez D."/>
            <person name="Ngau W.C."/>
            <person name="Otillar B."/>
            <person name="Poliakov A."/>
            <person name="Porter A."/>
            <person name="Szajkowski L."/>
            <person name="Werner G."/>
            <person name="Zhou K."/>
            <person name="Grigoriev I.V."/>
            <person name="Rokhsar D.S."/>
            <person name="Grossman A.R."/>
        </authorList>
    </citation>
    <scope>NUCLEOTIDE SEQUENCE [LARGE SCALE GENOMIC DNA]</scope>
    <source>
        <strain evidence="3">CC-503</strain>
    </source>
</reference>
<dbReference type="Gene3D" id="3.40.50.2000">
    <property type="entry name" value="Glycogen Phosphorylase B"/>
    <property type="match status" value="1"/>
</dbReference>